<dbReference type="Proteomes" id="UP000218615">
    <property type="component" value="Unassembled WGS sequence"/>
</dbReference>
<evidence type="ECO:0000313" key="3">
    <source>
        <dbReference type="Proteomes" id="UP000218615"/>
    </source>
</evidence>
<organism evidence="2 3">
    <name type="scientific">Candidatus Methanoperedens nitratireducens</name>
    <dbReference type="NCBI Taxonomy" id="1392998"/>
    <lineage>
        <taxon>Archaea</taxon>
        <taxon>Methanobacteriati</taxon>
        <taxon>Methanobacteriota</taxon>
        <taxon>Stenosarchaea group</taxon>
        <taxon>Methanomicrobia</taxon>
        <taxon>Methanosarcinales</taxon>
        <taxon>ANME-2 cluster</taxon>
        <taxon>Candidatus Methanoperedentaceae</taxon>
        <taxon>Candidatus Methanoperedens</taxon>
    </lineage>
</organism>
<feature type="transmembrane region" description="Helical" evidence="1">
    <location>
        <begin position="38"/>
        <end position="56"/>
    </location>
</feature>
<feature type="transmembrane region" description="Helical" evidence="1">
    <location>
        <begin position="62"/>
        <end position="80"/>
    </location>
</feature>
<dbReference type="EMBL" id="FZMP01000188">
    <property type="protein sequence ID" value="SNQ61627.1"/>
    <property type="molecule type" value="Genomic_DNA"/>
</dbReference>
<keyword evidence="1" id="KW-0472">Membrane</keyword>
<evidence type="ECO:0000256" key="1">
    <source>
        <dbReference type="SAM" id="Phobius"/>
    </source>
</evidence>
<evidence type="ECO:0000313" key="2">
    <source>
        <dbReference type="EMBL" id="SNQ61627.1"/>
    </source>
</evidence>
<gene>
    <name evidence="2" type="ORF">MNV_420011</name>
</gene>
<sequence>MNYLLMILWIITMVLLLLLPYGIALFYQRIFKRKTYPYLFIIALVLYIVSSLQYLFPSLLWRNLFFALGGVLLGSASIRLHHVMTKRWK</sequence>
<keyword evidence="3" id="KW-1185">Reference proteome</keyword>
<feature type="transmembrane region" description="Helical" evidence="1">
    <location>
        <begin position="6"/>
        <end position="26"/>
    </location>
</feature>
<keyword evidence="1" id="KW-0812">Transmembrane</keyword>
<accession>A0A284VR20</accession>
<name>A0A284VR20_9EURY</name>
<reference evidence="3" key="1">
    <citation type="submission" date="2017-06" db="EMBL/GenBank/DDBJ databases">
        <authorList>
            <person name="Cremers G."/>
        </authorList>
    </citation>
    <scope>NUCLEOTIDE SEQUENCE [LARGE SCALE GENOMIC DNA]</scope>
</reference>
<dbReference type="AlphaFoldDB" id="A0A284VR20"/>
<keyword evidence="1" id="KW-1133">Transmembrane helix</keyword>
<protein>
    <submittedName>
        <fullName evidence="2">Uncharacterized protein</fullName>
    </submittedName>
</protein>
<dbReference type="RefSeq" id="WP_096206290.1">
    <property type="nucleotide sequence ID" value="NZ_FZMP01000188.1"/>
</dbReference>
<proteinExistence type="predicted"/>